<evidence type="ECO:0000313" key="3">
    <source>
        <dbReference type="Proteomes" id="UP000255417"/>
    </source>
</evidence>
<dbReference type="Pfam" id="PF06062">
    <property type="entry name" value="UPF0231"/>
    <property type="match status" value="1"/>
</dbReference>
<dbReference type="NCBIfam" id="NF003575">
    <property type="entry name" value="PRK05248.1-2"/>
    <property type="match status" value="1"/>
</dbReference>
<name>A0A379C8F4_9PAST</name>
<dbReference type="Proteomes" id="UP000255417">
    <property type="component" value="Unassembled WGS sequence"/>
</dbReference>
<reference evidence="2 3" key="1">
    <citation type="submission" date="2018-06" db="EMBL/GenBank/DDBJ databases">
        <authorList>
            <consortium name="Pathogen Informatics"/>
            <person name="Doyle S."/>
        </authorList>
    </citation>
    <scope>NUCLEOTIDE SEQUENCE [LARGE SCALE GENOMIC DNA]</scope>
    <source>
        <strain evidence="2 3">NCTC12872</strain>
    </source>
</reference>
<dbReference type="EMBL" id="UGTA01000001">
    <property type="protein sequence ID" value="SUB58590.1"/>
    <property type="molecule type" value="Genomic_DNA"/>
</dbReference>
<keyword evidence="3" id="KW-1185">Reference proteome</keyword>
<accession>A0A379C8F4</accession>
<evidence type="ECO:0000313" key="2">
    <source>
        <dbReference type="EMBL" id="SUB58590.1"/>
    </source>
</evidence>
<evidence type="ECO:0000256" key="1">
    <source>
        <dbReference type="ARBA" id="ARBA00005367"/>
    </source>
</evidence>
<gene>
    <name evidence="2" type="ORF">NCTC12872_00554</name>
</gene>
<comment type="similarity">
    <text evidence="1">Belongs to the UPF0231 family.</text>
</comment>
<dbReference type="InterPro" id="IPR008249">
    <property type="entry name" value="UPF0231"/>
</dbReference>
<organism evidence="2 3">
    <name type="scientific">Phocoenobacter uteri</name>
    <dbReference type="NCBI Taxonomy" id="146806"/>
    <lineage>
        <taxon>Bacteria</taxon>
        <taxon>Pseudomonadati</taxon>
        <taxon>Pseudomonadota</taxon>
        <taxon>Gammaproteobacteria</taxon>
        <taxon>Pasteurellales</taxon>
        <taxon>Pasteurellaceae</taxon>
        <taxon>Phocoenobacter</taxon>
    </lineage>
</organism>
<dbReference type="PIRSF" id="PIRSF006287">
    <property type="entry name" value="UCP006287"/>
    <property type="match status" value="1"/>
</dbReference>
<dbReference type="RefSeq" id="WP_115315108.1">
    <property type="nucleotide sequence ID" value="NZ_LWIF01000001.1"/>
</dbReference>
<dbReference type="AlphaFoldDB" id="A0A379C8F4"/>
<sequence length="123" mass="14653">MEYQFTRTAYGVVTKCSMEHEAFGYWLNNESIQKEKLQLIFEKITLCKATYPSSFEWQLNGKEYTLYIHDDEVIVKANSLMLNYSDDIEDDFQLYTQESIAVCGIDDFEKFIIAYQDFLHRFH</sequence>
<dbReference type="OrthoDB" id="5739292at2"/>
<protein>
    <submittedName>
        <fullName evidence="2">Uncharacterized protein</fullName>
    </submittedName>
</protein>
<proteinExistence type="inferred from homology"/>